<dbReference type="InterPro" id="IPR051606">
    <property type="entry name" value="Polyketide_Oxido-like"/>
</dbReference>
<dbReference type="RefSeq" id="WP_168034657.1">
    <property type="nucleotide sequence ID" value="NZ_JAAVNE010000059.1"/>
</dbReference>
<feature type="domain" description="NAD(P)-binding" evidence="1">
    <location>
        <begin position="7"/>
        <end position="186"/>
    </location>
</feature>
<dbReference type="PANTHER" id="PTHR43355:SF2">
    <property type="entry name" value="FLAVIN REDUCTASE (NADPH)"/>
    <property type="match status" value="1"/>
</dbReference>
<evidence type="ECO:0000313" key="3">
    <source>
        <dbReference type="Proteomes" id="UP000787635"/>
    </source>
</evidence>
<organism evidence="2 3">
    <name type="scientific">Falsiroseomonas selenitidurans</name>
    <dbReference type="NCBI Taxonomy" id="2716335"/>
    <lineage>
        <taxon>Bacteria</taxon>
        <taxon>Pseudomonadati</taxon>
        <taxon>Pseudomonadota</taxon>
        <taxon>Alphaproteobacteria</taxon>
        <taxon>Acetobacterales</taxon>
        <taxon>Roseomonadaceae</taxon>
        <taxon>Falsiroseomonas</taxon>
    </lineage>
</organism>
<proteinExistence type="predicted"/>
<reference evidence="2 3" key="1">
    <citation type="submission" date="2020-03" db="EMBL/GenBank/DDBJ databases">
        <title>Roseomonas selenitidurans sp. nov. isolated from urban soil.</title>
        <authorList>
            <person name="Liu H."/>
        </authorList>
    </citation>
    <scope>NUCLEOTIDE SEQUENCE [LARGE SCALE GENOMIC DNA]</scope>
    <source>
        <strain evidence="2 3">BU-1</strain>
    </source>
</reference>
<dbReference type="Proteomes" id="UP000787635">
    <property type="component" value="Unassembled WGS sequence"/>
</dbReference>
<dbReference type="EMBL" id="JAAVNE010000059">
    <property type="protein sequence ID" value="NKC33940.1"/>
    <property type="molecule type" value="Genomic_DNA"/>
</dbReference>
<dbReference type="PANTHER" id="PTHR43355">
    <property type="entry name" value="FLAVIN REDUCTASE (NADPH)"/>
    <property type="match status" value="1"/>
</dbReference>
<protein>
    <submittedName>
        <fullName evidence="2">NAD(P)-dependent oxidoreductase</fullName>
    </submittedName>
</protein>
<evidence type="ECO:0000313" key="2">
    <source>
        <dbReference type="EMBL" id="NKC33940.1"/>
    </source>
</evidence>
<dbReference type="SUPFAM" id="SSF51735">
    <property type="entry name" value="NAD(P)-binding Rossmann-fold domains"/>
    <property type="match status" value="1"/>
</dbReference>
<dbReference type="Pfam" id="PF13460">
    <property type="entry name" value="NAD_binding_10"/>
    <property type="match status" value="1"/>
</dbReference>
<dbReference type="CDD" id="cd05244">
    <property type="entry name" value="BVR-B_like_SDR_a"/>
    <property type="match status" value="1"/>
</dbReference>
<gene>
    <name evidence="2" type="ORF">HEQ75_23990</name>
</gene>
<name>A0ABX1EGC9_9PROT</name>
<keyword evidence="3" id="KW-1185">Reference proteome</keyword>
<dbReference type="InterPro" id="IPR036291">
    <property type="entry name" value="NAD(P)-bd_dom_sf"/>
</dbReference>
<comment type="caution">
    <text evidence="2">The sequence shown here is derived from an EMBL/GenBank/DDBJ whole genome shotgun (WGS) entry which is preliminary data.</text>
</comment>
<sequence>MRIALIGATGRAGSEILAELSARGHAVTAIVRNPGKVPALPGVTARAGDAGDRDGLAALLAGHEAVVSAVHFLHSDAAVLIGAVRQAQVPRYLVVGGAGSLEVAPGLRLIDMPDFPAIYRAEAEAGAAFLERLRQEKALDWTFLSPSALFFEGPRTGRFRLGRDKLLADAQGSSISFADYAIAMVDEIEHPAHPRARFTVGY</sequence>
<dbReference type="InterPro" id="IPR016040">
    <property type="entry name" value="NAD(P)-bd_dom"/>
</dbReference>
<dbReference type="Gene3D" id="3.40.50.720">
    <property type="entry name" value="NAD(P)-binding Rossmann-like Domain"/>
    <property type="match status" value="1"/>
</dbReference>
<evidence type="ECO:0000259" key="1">
    <source>
        <dbReference type="Pfam" id="PF13460"/>
    </source>
</evidence>
<accession>A0ABX1EGC9</accession>